<feature type="transmembrane region" description="Helical" evidence="2">
    <location>
        <begin position="182"/>
        <end position="204"/>
    </location>
</feature>
<accession>A0A1A8A8V0</accession>
<feature type="region of interest" description="Disordered" evidence="1">
    <location>
        <begin position="232"/>
        <end position="302"/>
    </location>
</feature>
<feature type="transmembrane region" description="Helical" evidence="2">
    <location>
        <begin position="48"/>
        <end position="66"/>
    </location>
</feature>
<evidence type="ECO:0000313" key="3">
    <source>
        <dbReference type="EMBL" id="SBP51108.1"/>
    </source>
</evidence>
<sequence length="302" mass="32943">AADEDYLQTSIEETTLGIYVVRSVLTNTAEDIGIVLEGQIVFQDLDNIALATAVLFGLIYALNLNYPPSLKYTFEVLQKLVMELKGNTLSKKVQLLKNRLCEQLTGEERQGAFMQGGKTEEACEVCGDQAQSEKTKTPERASNTRGGRDEGEKQQRSGLVAILFILIAAFAAFPVTPGVPQGSVLGSVPFTIYIPLTLIIATVMPTPSFTSQPLLPPPSSLLGCVAEIRDRVPSNSKTKRRRSWQTDLHAGSTRVGEDESSVWRWGSQQVGQTSAASDPGVWSQSCSSESPSKLKPKRFSRF</sequence>
<reference evidence="3" key="2">
    <citation type="submission" date="2016-06" db="EMBL/GenBank/DDBJ databases">
        <title>The genome of a short-lived fish provides insights into sex chromosome evolution and the genetic control of aging.</title>
        <authorList>
            <person name="Reichwald K."/>
            <person name="Felder M."/>
            <person name="Petzold A."/>
            <person name="Koch P."/>
            <person name="Groth M."/>
            <person name="Platzer M."/>
        </authorList>
    </citation>
    <scope>NUCLEOTIDE SEQUENCE</scope>
    <source>
        <tissue evidence="3">Brain</tissue>
    </source>
</reference>
<keyword evidence="2" id="KW-1133">Transmembrane helix</keyword>
<dbReference type="PANTHER" id="PTHR31025">
    <property type="entry name" value="SI:CH211-196P9.1-RELATED"/>
    <property type="match status" value="1"/>
</dbReference>
<feature type="region of interest" description="Disordered" evidence="1">
    <location>
        <begin position="128"/>
        <end position="153"/>
    </location>
</feature>
<dbReference type="PANTHER" id="PTHR31025:SF27">
    <property type="entry name" value="SI:CH211-193K19.2-RELATED"/>
    <property type="match status" value="1"/>
</dbReference>
<proteinExistence type="predicted"/>
<protein>
    <submittedName>
        <fullName evidence="3">Si:ch211-193k19.2</fullName>
    </submittedName>
</protein>
<organism evidence="3">
    <name type="scientific">Nothobranchius furzeri</name>
    <name type="common">Turquoise killifish</name>
    <dbReference type="NCBI Taxonomy" id="105023"/>
    <lineage>
        <taxon>Eukaryota</taxon>
        <taxon>Metazoa</taxon>
        <taxon>Chordata</taxon>
        <taxon>Craniata</taxon>
        <taxon>Vertebrata</taxon>
        <taxon>Euteleostomi</taxon>
        <taxon>Actinopterygii</taxon>
        <taxon>Neopterygii</taxon>
        <taxon>Teleostei</taxon>
        <taxon>Neoteleostei</taxon>
        <taxon>Acanthomorphata</taxon>
        <taxon>Ovalentaria</taxon>
        <taxon>Atherinomorphae</taxon>
        <taxon>Cyprinodontiformes</taxon>
        <taxon>Nothobranchiidae</taxon>
        <taxon>Nothobranchius</taxon>
    </lineage>
</organism>
<evidence type="ECO:0000256" key="2">
    <source>
        <dbReference type="SAM" id="Phobius"/>
    </source>
</evidence>
<reference evidence="3" key="1">
    <citation type="submission" date="2016-05" db="EMBL/GenBank/DDBJ databases">
        <authorList>
            <person name="Lavstsen T."/>
            <person name="Jespersen J.S."/>
        </authorList>
    </citation>
    <scope>NUCLEOTIDE SEQUENCE</scope>
    <source>
        <tissue evidence="3">Brain</tissue>
    </source>
</reference>
<name>A0A1A8A8V0_NOTFU</name>
<gene>
    <name evidence="3" type="primary">SI:CH211-193K19.2</name>
</gene>
<evidence type="ECO:0000256" key="1">
    <source>
        <dbReference type="SAM" id="MobiDB-lite"/>
    </source>
</evidence>
<keyword evidence="2" id="KW-0812">Transmembrane</keyword>
<feature type="compositionally biased region" description="Polar residues" evidence="1">
    <location>
        <begin position="266"/>
        <end position="291"/>
    </location>
</feature>
<keyword evidence="2" id="KW-0472">Membrane</keyword>
<feature type="transmembrane region" description="Helical" evidence="2">
    <location>
        <begin position="158"/>
        <end position="176"/>
    </location>
</feature>
<dbReference type="AlphaFoldDB" id="A0A1A8A8V0"/>
<feature type="non-terminal residue" evidence="3">
    <location>
        <position position="1"/>
    </location>
</feature>
<dbReference type="EMBL" id="HADY01012623">
    <property type="protein sequence ID" value="SBP51108.1"/>
    <property type="molecule type" value="Transcribed_RNA"/>
</dbReference>